<keyword evidence="2" id="KW-0547">Nucleotide-binding</keyword>
<dbReference type="Pfam" id="PF00005">
    <property type="entry name" value="ABC_tran"/>
    <property type="match status" value="1"/>
</dbReference>
<evidence type="ECO:0000259" key="4">
    <source>
        <dbReference type="PROSITE" id="PS50893"/>
    </source>
</evidence>
<dbReference type="SMART" id="SM00382">
    <property type="entry name" value="AAA"/>
    <property type="match status" value="1"/>
</dbReference>
<reference evidence="5 6" key="1">
    <citation type="submission" date="2022-03" db="EMBL/GenBank/DDBJ databases">
        <title>Luteimonas soily sp. nov., a novel bacterium isolated from the soil.</title>
        <authorList>
            <person name="Zhang X."/>
        </authorList>
    </citation>
    <scope>NUCLEOTIDE SEQUENCE [LARGE SCALE GENOMIC DNA]</scope>
    <source>
        <strain evidence="5 6">50</strain>
    </source>
</reference>
<dbReference type="PANTHER" id="PTHR42939">
    <property type="entry name" value="ABC TRANSPORTER ATP-BINDING PROTEIN ALBC-RELATED"/>
    <property type="match status" value="1"/>
</dbReference>
<dbReference type="InterPro" id="IPR027417">
    <property type="entry name" value="P-loop_NTPase"/>
</dbReference>
<protein>
    <submittedName>
        <fullName evidence="5">ABC transporter ATP-binding protein</fullName>
    </submittedName>
</protein>
<keyword evidence="3 5" id="KW-0067">ATP-binding</keyword>
<dbReference type="Proteomes" id="UP001165423">
    <property type="component" value="Unassembled WGS sequence"/>
</dbReference>
<feature type="domain" description="ABC transporter" evidence="4">
    <location>
        <begin position="11"/>
        <end position="236"/>
    </location>
</feature>
<evidence type="ECO:0000256" key="3">
    <source>
        <dbReference type="ARBA" id="ARBA00022840"/>
    </source>
</evidence>
<dbReference type="PROSITE" id="PS50893">
    <property type="entry name" value="ABC_TRANSPORTER_2"/>
    <property type="match status" value="1"/>
</dbReference>
<dbReference type="PANTHER" id="PTHR42939:SF1">
    <property type="entry name" value="ABC TRANSPORTER ATP-BINDING PROTEIN ALBC-RELATED"/>
    <property type="match status" value="1"/>
</dbReference>
<dbReference type="InterPro" id="IPR051782">
    <property type="entry name" value="ABC_Transporter_VariousFunc"/>
</dbReference>
<dbReference type="InterPro" id="IPR003439">
    <property type="entry name" value="ABC_transporter-like_ATP-bd"/>
</dbReference>
<evidence type="ECO:0000256" key="2">
    <source>
        <dbReference type="ARBA" id="ARBA00022741"/>
    </source>
</evidence>
<gene>
    <name evidence="5" type="ORF">MQC88_02940</name>
</gene>
<dbReference type="CDD" id="cd03230">
    <property type="entry name" value="ABC_DR_subfamily_A"/>
    <property type="match status" value="1"/>
</dbReference>
<dbReference type="GO" id="GO:0005524">
    <property type="term" value="F:ATP binding"/>
    <property type="evidence" value="ECO:0007669"/>
    <property type="project" value="UniProtKB-KW"/>
</dbReference>
<dbReference type="EMBL" id="JALGCL010000001">
    <property type="protein sequence ID" value="MCJ0824924.1"/>
    <property type="molecule type" value="Genomic_DNA"/>
</dbReference>
<dbReference type="RefSeq" id="WP_243319091.1">
    <property type="nucleotide sequence ID" value="NZ_JALGCL010000001.1"/>
</dbReference>
<comment type="caution">
    <text evidence="5">The sequence shown here is derived from an EMBL/GenBank/DDBJ whole genome shotgun (WGS) entry which is preliminary data.</text>
</comment>
<keyword evidence="1" id="KW-0813">Transport</keyword>
<organism evidence="5 6">
    <name type="scientific">Cognatiluteimonas sedimenti</name>
    <dbReference type="NCBI Taxonomy" id="2927791"/>
    <lineage>
        <taxon>Bacteria</taxon>
        <taxon>Pseudomonadati</taxon>
        <taxon>Pseudomonadota</taxon>
        <taxon>Gammaproteobacteria</taxon>
        <taxon>Lysobacterales</taxon>
        <taxon>Lysobacteraceae</taxon>
        <taxon>Cognatiluteimonas</taxon>
    </lineage>
</organism>
<dbReference type="Gene3D" id="3.40.50.300">
    <property type="entry name" value="P-loop containing nucleotide triphosphate hydrolases"/>
    <property type="match status" value="1"/>
</dbReference>
<sequence>MNVASNNASVVRARGLRKAYKNKLALDGASFQIPAGRIVGLIGPNGAGKTTALKAILGLIPFEGELSVLGRDPRTQRDELMNDVCFIADVAVLPRWIKVREAIEFVAGVHPRFDRARCERFLAHTQLKPESRVRELSKGMIVQLHLALVMAIDARLLVLDEPTLGLDILYRKQFYQRLLEDYFDEDKTILITTHQVEEVEHILTDVMFIRDGKVVLEAAMDAVGERYVEVLVNADSLEAARALKPIDERGLPFGKTVMLFDGVPQARLASFGETRTPGLADLFVATMKGTYA</sequence>
<dbReference type="SUPFAM" id="SSF52540">
    <property type="entry name" value="P-loop containing nucleoside triphosphate hydrolases"/>
    <property type="match status" value="1"/>
</dbReference>
<keyword evidence="6" id="KW-1185">Reference proteome</keyword>
<name>A0ABT0A1R9_9GAMM</name>
<evidence type="ECO:0000256" key="1">
    <source>
        <dbReference type="ARBA" id="ARBA00022448"/>
    </source>
</evidence>
<evidence type="ECO:0000313" key="6">
    <source>
        <dbReference type="Proteomes" id="UP001165423"/>
    </source>
</evidence>
<evidence type="ECO:0000313" key="5">
    <source>
        <dbReference type="EMBL" id="MCJ0824924.1"/>
    </source>
</evidence>
<accession>A0ABT0A1R9</accession>
<proteinExistence type="predicted"/>
<dbReference type="InterPro" id="IPR003593">
    <property type="entry name" value="AAA+_ATPase"/>
</dbReference>